<sequence length="317" mass="35585">MQKQYPVVKKTVPTFYFIGVTTKKSSIMKVFPLWMKELGRPEIVIEGVDLKIHDDPENYRQAVAQIKYDPNSLGALVTTHKMDLYAAARDMFEFLDPYAQICSELSSISKLDGRLEGHAKDPITAGLSLDAIIEPGYFGRTGGEVLLFGAGGSSLATVLHLMNKKDKADRPRRIIVINRTQPRLDHMKEMVNKLGTDIQIQYIASNDAKFNDGVMAAMPEQSIIINATGMGKDVPGSPITDEGLFPRNSIAWEFNYRGELDFMHQAEKQVQSRNVRVEDGWVYFLHGWSQVVAQVLHVDLTPELFQRLAVAAEIVHH</sequence>
<dbReference type="OrthoDB" id="8990234at2"/>
<gene>
    <name evidence="1" type="ORF">LARV_00904</name>
</gene>
<evidence type="ECO:0000313" key="2">
    <source>
        <dbReference type="Proteomes" id="UP000055060"/>
    </source>
</evidence>
<accession>A0A0S7BH43</accession>
<dbReference type="Gene3D" id="3.40.50.720">
    <property type="entry name" value="NAD(P)-binding Rossmann-like Domain"/>
    <property type="match status" value="1"/>
</dbReference>
<evidence type="ECO:0000313" key="1">
    <source>
        <dbReference type="EMBL" id="GAP13153.1"/>
    </source>
</evidence>
<keyword evidence="2" id="KW-1185">Reference proteome</keyword>
<dbReference type="SUPFAM" id="SSF51735">
    <property type="entry name" value="NAD(P)-binding Rossmann-fold domains"/>
    <property type="match status" value="1"/>
</dbReference>
<dbReference type="RefSeq" id="WP_075072508.1">
    <property type="nucleotide sequence ID" value="NZ_DF967972.1"/>
</dbReference>
<dbReference type="STRING" id="360412.LARV_00904"/>
<protein>
    <submittedName>
        <fullName evidence="1">Shikimate 5-dehydrogenase</fullName>
    </submittedName>
</protein>
<organism evidence="1">
    <name type="scientific">Longilinea arvoryzae</name>
    <dbReference type="NCBI Taxonomy" id="360412"/>
    <lineage>
        <taxon>Bacteria</taxon>
        <taxon>Bacillati</taxon>
        <taxon>Chloroflexota</taxon>
        <taxon>Anaerolineae</taxon>
        <taxon>Anaerolineales</taxon>
        <taxon>Anaerolineaceae</taxon>
        <taxon>Longilinea</taxon>
    </lineage>
</organism>
<dbReference type="InterPro" id="IPR036291">
    <property type="entry name" value="NAD(P)-bd_dom_sf"/>
</dbReference>
<name>A0A0S7BH43_9CHLR</name>
<dbReference type="AlphaFoldDB" id="A0A0S7BH43"/>
<dbReference type="EMBL" id="DF967972">
    <property type="protein sequence ID" value="GAP13153.1"/>
    <property type="molecule type" value="Genomic_DNA"/>
</dbReference>
<dbReference type="Proteomes" id="UP000055060">
    <property type="component" value="Unassembled WGS sequence"/>
</dbReference>
<proteinExistence type="predicted"/>
<reference evidence="1" key="1">
    <citation type="submission" date="2015-07" db="EMBL/GenBank/DDBJ databases">
        <title>Draft Genome Sequences of Anaerolinea thermolimosa IMO-1, Bellilinea caldifistulae GOMI-1, Leptolinea tardivitalis YMTK-2, Levilinea saccharolytica KIBI-1,Longilinea arvoryzae KOME-1, Previously Described as Members of the Anaerolineaceae (Chloroflexi).</title>
        <authorList>
            <person name="Sekiguchi Y."/>
            <person name="Ohashi A."/>
            <person name="Matsuura N."/>
            <person name="Tourlousse M.D."/>
        </authorList>
    </citation>
    <scope>NUCLEOTIDE SEQUENCE [LARGE SCALE GENOMIC DNA]</scope>
    <source>
        <strain evidence="1">KOME-1</strain>
    </source>
</reference>